<evidence type="ECO:0000256" key="1">
    <source>
        <dbReference type="ARBA" id="ARBA00001637"/>
    </source>
</evidence>
<dbReference type="InterPro" id="IPR016155">
    <property type="entry name" value="Mopterin_synth/thiamin_S_b"/>
</dbReference>
<keyword evidence="10" id="KW-1185">Reference proteome</keyword>
<dbReference type="GO" id="GO:0061799">
    <property type="term" value="F:cyclic pyranopterin monophosphate synthase activity"/>
    <property type="evidence" value="ECO:0007669"/>
    <property type="project" value="UniProtKB-EC"/>
</dbReference>
<name>A0ABW8Q211_9GAMM</name>
<dbReference type="HAMAP" id="MF_01224_B">
    <property type="entry name" value="MoaC_B"/>
    <property type="match status" value="1"/>
</dbReference>
<feature type="binding site" evidence="7">
    <location>
        <begin position="76"/>
        <end position="78"/>
    </location>
    <ligand>
        <name>substrate</name>
    </ligand>
</feature>
<feature type="active site" evidence="7">
    <location>
        <position position="129"/>
    </location>
</feature>
<dbReference type="Pfam" id="PF02597">
    <property type="entry name" value="ThiS"/>
    <property type="match status" value="1"/>
</dbReference>
<evidence type="ECO:0000256" key="3">
    <source>
        <dbReference type="ARBA" id="ARBA00012575"/>
    </source>
</evidence>
<dbReference type="PANTHER" id="PTHR22960:SF29">
    <property type="entry name" value="CYCLIC PYRANOPTERIN MONOPHOSPHATE SYNTHASE"/>
    <property type="match status" value="1"/>
</dbReference>
<protein>
    <recommendedName>
        <fullName evidence="3 7">Cyclic pyranopterin monophosphate synthase</fullName>
        <ecNumber evidence="3 7">4.6.1.17</ecNumber>
    </recommendedName>
    <alternativeName>
        <fullName evidence="7">Molybdenum cofactor biosynthesis protein C</fullName>
    </alternativeName>
</protein>
<comment type="caution">
    <text evidence="9">The sequence shown here is derived from an EMBL/GenBank/DDBJ whole genome shotgun (WGS) entry which is preliminary data.</text>
</comment>
<dbReference type="Gene3D" id="3.30.70.640">
    <property type="entry name" value="Molybdopterin cofactor biosynthesis C (MoaC) domain"/>
    <property type="match status" value="1"/>
</dbReference>
<feature type="domain" description="Molybdopterin cofactor biosynthesis C (MoaC)" evidence="8">
    <location>
        <begin position="16"/>
        <end position="151"/>
    </location>
</feature>
<dbReference type="NCBIfam" id="NF006870">
    <property type="entry name" value="PRK09364.1"/>
    <property type="match status" value="1"/>
</dbReference>
<dbReference type="InterPro" id="IPR036522">
    <property type="entry name" value="MoaC_sf"/>
</dbReference>
<keyword evidence="5 7" id="KW-0456">Lyase</keyword>
<feature type="binding site" evidence="7">
    <location>
        <begin position="114"/>
        <end position="115"/>
    </location>
    <ligand>
        <name>substrate</name>
    </ligand>
</feature>
<sequence>MSEQLTHLNQRGEAVMVDVSTKAVTQRTATACASISMQPATLELILSGGHHKGDVLATARIAGIMAAKRTPDLIPLCHPLLLSKVAVELEPDPALPGIRIRATCQLAGQTGVEMEALTAASVAALTLYDMCKAVDKQMVIGQMYVEHKAGGRSGEWQAELQQGAASAQSASLLLSTPAKAEPATPVSKPAESVRVCFFAELREQLGQEQVEVPLQGLAALNVADLRQWLIQQYPDWAQALGAPQLLAAVNQQMAKASHPVQAGDEVAFFPPVTGG</sequence>
<dbReference type="InterPro" id="IPR003749">
    <property type="entry name" value="ThiS/MoaD-like"/>
</dbReference>
<dbReference type="RefSeq" id="WP_405340883.1">
    <property type="nucleotide sequence ID" value="NZ_JBANFI010000007.1"/>
</dbReference>
<dbReference type="InterPro" id="IPR050105">
    <property type="entry name" value="MoCo_biosynth_MoaA/MoaC"/>
</dbReference>
<dbReference type="InterPro" id="IPR023045">
    <property type="entry name" value="MoaC"/>
</dbReference>
<dbReference type="SUPFAM" id="SSF55040">
    <property type="entry name" value="Molybdenum cofactor biosynthesis protein C, MoaC"/>
    <property type="match status" value="1"/>
</dbReference>
<evidence type="ECO:0000313" key="9">
    <source>
        <dbReference type="EMBL" id="MFK7161652.1"/>
    </source>
</evidence>
<accession>A0ABW8Q211</accession>
<dbReference type="EC" id="4.6.1.17" evidence="3 7"/>
<dbReference type="EMBL" id="JBANFI010000007">
    <property type="protein sequence ID" value="MFK7161652.1"/>
    <property type="molecule type" value="Genomic_DNA"/>
</dbReference>
<evidence type="ECO:0000256" key="4">
    <source>
        <dbReference type="ARBA" id="ARBA00023150"/>
    </source>
</evidence>
<evidence type="ECO:0000256" key="6">
    <source>
        <dbReference type="ARBA" id="ARBA00055087"/>
    </source>
</evidence>
<keyword evidence="4 7" id="KW-0501">Molybdenum cofactor biosynthesis</keyword>
<dbReference type="SUPFAM" id="SSF54285">
    <property type="entry name" value="MoaD/ThiS"/>
    <property type="match status" value="1"/>
</dbReference>
<comment type="similarity">
    <text evidence="7">Belongs to the MoaC family.</text>
</comment>
<dbReference type="InterPro" id="IPR047594">
    <property type="entry name" value="MoaC_bact/euk"/>
</dbReference>
<evidence type="ECO:0000256" key="5">
    <source>
        <dbReference type="ARBA" id="ARBA00023239"/>
    </source>
</evidence>
<evidence type="ECO:0000313" key="10">
    <source>
        <dbReference type="Proteomes" id="UP001621714"/>
    </source>
</evidence>
<dbReference type="CDD" id="cd01420">
    <property type="entry name" value="MoaC_PE"/>
    <property type="match status" value="1"/>
</dbReference>
<proteinExistence type="inferred from homology"/>
<dbReference type="InterPro" id="IPR002820">
    <property type="entry name" value="Mopterin_CF_biosynth-C_dom"/>
</dbReference>
<evidence type="ECO:0000259" key="8">
    <source>
        <dbReference type="Pfam" id="PF01967"/>
    </source>
</evidence>
<dbReference type="NCBIfam" id="TIGR01682">
    <property type="entry name" value="moaD"/>
    <property type="match status" value="1"/>
</dbReference>
<evidence type="ECO:0000256" key="7">
    <source>
        <dbReference type="HAMAP-Rule" id="MF_01224"/>
    </source>
</evidence>
<dbReference type="Pfam" id="PF01967">
    <property type="entry name" value="MoaC"/>
    <property type="match status" value="1"/>
</dbReference>
<comment type="function">
    <text evidence="6 7">Catalyzes the conversion of (8S)-3',8-cyclo-7,8-dihydroguanosine 5'-triphosphate to cyclic pyranopterin monophosphate (cPMP).</text>
</comment>
<comment type="subunit">
    <text evidence="7">Homohexamer; trimer of dimers.</text>
</comment>
<dbReference type="Gene3D" id="3.10.20.30">
    <property type="match status" value="1"/>
</dbReference>
<dbReference type="CDD" id="cd00754">
    <property type="entry name" value="Ubl_MoaD"/>
    <property type="match status" value="1"/>
</dbReference>
<comment type="pathway">
    <text evidence="2 7">Cofactor biosynthesis; molybdopterin biosynthesis.</text>
</comment>
<organism evidence="9 10">
    <name type="scientific">Marinospirillum alkalitolerans</name>
    <dbReference type="NCBI Taxonomy" id="3123374"/>
    <lineage>
        <taxon>Bacteria</taxon>
        <taxon>Pseudomonadati</taxon>
        <taxon>Pseudomonadota</taxon>
        <taxon>Gammaproteobacteria</taxon>
        <taxon>Oceanospirillales</taxon>
        <taxon>Oceanospirillaceae</taxon>
        <taxon>Marinospirillum</taxon>
    </lineage>
</organism>
<dbReference type="Proteomes" id="UP001621714">
    <property type="component" value="Unassembled WGS sequence"/>
</dbReference>
<dbReference type="InterPro" id="IPR012675">
    <property type="entry name" value="Beta-grasp_dom_sf"/>
</dbReference>
<comment type="catalytic activity">
    <reaction evidence="1 7">
        <text>(8S)-3',8-cyclo-7,8-dihydroguanosine 5'-triphosphate = cyclic pyranopterin phosphate + diphosphate</text>
        <dbReference type="Rhea" id="RHEA:49580"/>
        <dbReference type="ChEBI" id="CHEBI:33019"/>
        <dbReference type="ChEBI" id="CHEBI:59648"/>
        <dbReference type="ChEBI" id="CHEBI:131766"/>
        <dbReference type="EC" id="4.6.1.17"/>
    </reaction>
</comment>
<dbReference type="NCBIfam" id="TIGR00581">
    <property type="entry name" value="moaC"/>
    <property type="match status" value="1"/>
</dbReference>
<dbReference type="PANTHER" id="PTHR22960">
    <property type="entry name" value="MOLYBDOPTERIN COFACTOR SYNTHESIS PROTEIN A"/>
    <property type="match status" value="1"/>
</dbReference>
<evidence type="ECO:0000256" key="2">
    <source>
        <dbReference type="ARBA" id="ARBA00005046"/>
    </source>
</evidence>
<reference evidence="9 10" key="1">
    <citation type="submission" date="2024-02" db="EMBL/GenBank/DDBJ databases">
        <title>Marinospirillum sp. MEB 164 isolated from Lonar lake sediment.</title>
        <authorList>
            <person name="Joshi A."/>
            <person name="Thite S."/>
        </authorList>
    </citation>
    <scope>NUCLEOTIDE SEQUENCE [LARGE SCALE GENOMIC DNA]</scope>
    <source>
        <strain evidence="9 10">MEB164</strain>
    </source>
</reference>
<gene>
    <name evidence="7 9" type="primary">moaC</name>
    <name evidence="9" type="ORF">V6U78_11450</name>
</gene>